<gene>
    <name evidence="4" type="ORF">GBAR_LOCUS24062</name>
</gene>
<evidence type="ECO:0000256" key="2">
    <source>
        <dbReference type="SAM" id="SignalP"/>
    </source>
</evidence>
<dbReference type="PANTHER" id="PTHR12366">
    <property type="entry name" value="ASPARTYL/ASPARAGINYL BETA-HYDROXYLASE"/>
    <property type="match status" value="1"/>
</dbReference>
<dbReference type="InterPro" id="IPR007803">
    <property type="entry name" value="Asp/Arg/Pro-Hydrxlase"/>
</dbReference>
<reference evidence="4" key="1">
    <citation type="submission" date="2023-03" db="EMBL/GenBank/DDBJ databases">
        <authorList>
            <person name="Steffen K."/>
            <person name="Cardenas P."/>
        </authorList>
    </citation>
    <scope>NUCLEOTIDE SEQUENCE</scope>
</reference>
<evidence type="ECO:0000313" key="5">
    <source>
        <dbReference type="Proteomes" id="UP001174909"/>
    </source>
</evidence>
<dbReference type="InterPro" id="IPR039038">
    <property type="entry name" value="ASPH"/>
</dbReference>
<dbReference type="SUPFAM" id="SSF51197">
    <property type="entry name" value="Clavaminate synthase-like"/>
    <property type="match status" value="1"/>
</dbReference>
<dbReference type="Proteomes" id="UP001174909">
    <property type="component" value="Unassembled WGS sequence"/>
</dbReference>
<evidence type="ECO:0000259" key="3">
    <source>
        <dbReference type="Pfam" id="PF05118"/>
    </source>
</evidence>
<evidence type="ECO:0000313" key="4">
    <source>
        <dbReference type="EMBL" id="CAI8043372.1"/>
    </source>
</evidence>
<dbReference type="GO" id="GO:0062101">
    <property type="term" value="F:peptidyl-aspartic acid 3-dioxygenase activity"/>
    <property type="evidence" value="ECO:0007669"/>
    <property type="project" value="InterPro"/>
</dbReference>
<feature type="chain" id="PRO_5041311727" evidence="2">
    <location>
        <begin position="19"/>
        <end position="417"/>
    </location>
</feature>
<dbReference type="AlphaFoldDB" id="A0AA35T9R7"/>
<protein>
    <submittedName>
        <fullName evidence="4">Aspartyl/asparaginyl beta-hydroxylase</fullName>
    </submittedName>
</protein>
<dbReference type="EMBL" id="CASHTH010003324">
    <property type="protein sequence ID" value="CAI8043372.1"/>
    <property type="molecule type" value="Genomic_DNA"/>
</dbReference>
<comment type="caution">
    <text evidence="4">The sequence shown here is derived from an EMBL/GenBank/DDBJ whole genome shotgun (WGS) entry which is preliminary data.</text>
</comment>
<keyword evidence="2" id="KW-0732">Signal</keyword>
<proteinExistence type="inferred from homology"/>
<evidence type="ECO:0000256" key="1">
    <source>
        <dbReference type="ARBA" id="ARBA00007730"/>
    </source>
</evidence>
<dbReference type="GO" id="GO:0005783">
    <property type="term" value="C:endoplasmic reticulum"/>
    <property type="evidence" value="ECO:0007669"/>
    <property type="project" value="TreeGrafter"/>
</dbReference>
<feature type="domain" description="Aspartyl/asparaginy/proline hydroxylase" evidence="3">
    <location>
        <begin position="260"/>
        <end position="407"/>
    </location>
</feature>
<feature type="signal peptide" evidence="2">
    <location>
        <begin position="1"/>
        <end position="18"/>
    </location>
</feature>
<dbReference type="PANTHER" id="PTHR12366:SF32">
    <property type="entry name" value="ASPARTATE BETA-HYDROXYLASE ISOFORM X1"/>
    <property type="match status" value="1"/>
</dbReference>
<accession>A0AA35T9R7</accession>
<comment type="similarity">
    <text evidence="1">Belongs to the aspartyl/asparaginyl beta-hydroxylase family.</text>
</comment>
<dbReference type="InterPro" id="IPR027443">
    <property type="entry name" value="IPNS-like_sf"/>
</dbReference>
<name>A0AA35T9R7_GEOBA</name>
<keyword evidence="5" id="KW-1185">Reference proteome</keyword>
<organism evidence="4 5">
    <name type="scientific">Geodia barretti</name>
    <name type="common">Barrett's horny sponge</name>
    <dbReference type="NCBI Taxonomy" id="519541"/>
    <lineage>
        <taxon>Eukaryota</taxon>
        <taxon>Metazoa</taxon>
        <taxon>Porifera</taxon>
        <taxon>Demospongiae</taxon>
        <taxon>Heteroscleromorpha</taxon>
        <taxon>Tetractinellida</taxon>
        <taxon>Astrophorina</taxon>
        <taxon>Geodiidae</taxon>
        <taxon>Geodia</taxon>
    </lineage>
</organism>
<sequence length="417" mass="47882">MHRLLVCLLLAGSAPFWGRFQHRFTASAASKTEKQVALTITVTGQGDIVFRDGDNPCKVLKKYCKTVDGGAVSKEDCFAQLHPLVVKQVSGLWERLRGKLKVDAGFFMDCEPFRFRASDYAEDVRVSHSAVEAATTRNSSGIIQEMLLLLERAMQRDREALQTFNIKRNQLKLTDAEKVDLYRQAILLLPNNLFIVDQLGLALLFLDREDLARRLWANAVTRGLWAHPLQRPVSRFVPGLTSKPWHDKRDYPFITLLEAGYLDIKNELLHNLKHRRHLFTEEQENLHVGGDWTELRIRSSGYGFTKHTQYFPETMRHIRNCGQDFTSIKFSAIQPGTHIRTHTGPSNERLRVHLTLLHSGGAKIRVGTDWHTWTQGEAIIFDDSWEHEVIHTGSDMRVVLIMDIWHPELPESQRIVH</sequence>
<dbReference type="Gene3D" id="2.60.120.330">
    <property type="entry name" value="B-lactam Antibiotic, Isopenicillin N Synthase, Chain"/>
    <property type="match status" value="1"/>
</dbReference>
<dbReference type="Pfam" id="PF05118">
    <property type="entry name" value="Asp_Arg_Hydrox"/>
    <property type="match status" value="1"/>
</dbReference>